<dbReference type="EMBL" id="CP069103">
    <property type="protein sequence ID" value="QSS51304.1"/>
    <property type="molecule type" value="Genomic_DNA"/>
</dbReference>
<dbReference type="VEuPathDB" id="FungiDB:I7I53_06594"/>
<protein>
    <submittedName>
        <fullName evidence="2">Uncharacterized protein</fullName>
    </submittedName>
</protein>
<dbReference type="AlphaFoldDB" id="A0A8A1LFT2"/>
<proteinExistence type="predicted"/>
<organism evidence="2 3">
    <name type="scientific">Ajellomyces capsulatus (strain H88)</name>
    <name type="common">Darling's disease fungus</name>
    <name type="synonym">Histoplasma capsulatum</name>
    <dbReference type="NCBI Taxonomy" id="544711"/>
    <lineage>
        <taxon>Eukaryota</taxon>
        <taxon>Fungi</taxon>
        <taxon>Dikarya</taxon>
        <taxon>Ascomycota</taxon>
        <taxon>Pezizomycotina</taxon>
        <taxon>Eurotiomycetes</taxon>
        <taxon>Eurotiomycetidae</taxon>
        <taxon>Onygenales</taxon>
        <taxon>Ajellomycetaceae</taxon>
        <taxon>Histoplasma</taxon>
    </lineage>
</organism>
<keyword evidence="1" id="KW-1133">Transmembrane helix</keyword>
<gene>
    <name evidence="2" type="ORF">I7I53_06594</name>
</gene>
<evidence type="ECO:0000256" key="1">
    <source>
        <dbReference type="SAM" id="Phobius"/>
    </source>
</evidence>
<keyword evidence="1" id="KW-0472">Membrane</keyword>
<evidence type="ECO:0000313" key="3">
    <source>
        <dbReference type="Proteomes" id="UP000663419"/>
    </source>
</evidence>
<name>A0A8A1LFT2_AJEC8</name>
<feature type="transmembrane region" description="Helical" evidence="1">
    <location>
        <begin position="84"/>
        <end position="104"/>
    </location>
</feature>
<accession>A0A8A1LFT2</accession>
<feature type="transmembrane region" description="Helical" evidence="1">
    <location>
        <begin position="37"/>
        <end position="64"/>
    </location>
</feature>
<sequence>MFDRLCSMDTHTTQPLKLSVFSRFPLLSPPFFILERFVLLNLYCFVLCVFEWPSFLDALLIFFVSSKRTTDRKYINFLPYPLPLLNFSITSLRTLCSLFLWLILRLRMRCWGLWLVGMDCMYMDSTWI</sequence>
<evidence type="ECO:0000313" key="2">
    <source>
        <dbReference type="EMBL" id="QSS51304.1"/>
    </source>
</evidence>
<keyword evidence="1" id="KW-0812">Transmembrane</keyword>
<reference evidence="2" key="1">
    <citation type="submission" date="2021-01" db="EMBL/GenBank/DDBJ databases">
        <title>Chromosome-level genome assembly of a human fungal pathogen reveals clustering of transcriptionally co-regulated genes.</title>
        <authorList>
            <person name="Voorhies M."/>
            <person name="Cohen S."/>
            <person name="Shea T.P."/>
            <person name="Petrus S."/>
            <person name="Munoz J.F."/>
            <person name="Poplawski S."/>
            <person name="Goldman W.E."/>
            <person name="Michael T."/>
            <person name="Cuomo C.A."/>
            <person name="Sil A."/>
            <person name="Beyhan S."/>
        </authorList>
    </citation>
    <scope>NUCLEOTIDE SEQUENCE</scope>
    <source>
        <strain evidence="2">H88</strain>
    </source>
</reference>
<dbReference type="Proteomes" id="UP000663419">
    <property type="component" value="Chromosome 2"/>
</dbReference>